<comment type="catalytic activity">
    <reaction evidence="9">
        <text>a 2'-deoxycytidine in DNA + S-adenosyl-L-methionine = a 5-methyl-2'-deoxycytidine in DNA + S-adenosyl-L-homocysteine + H(+)</text>
        <dbReference type="Rhea" id="RHEA:13681"/>
        <dbReference type="Rhea" id="RHEA-COMP:11369"/>
        <dbReference type="Rhea" id="RHEA-COMP:11370"/>
        <dbReference type="ChEBI" id="CHEBI:15378"/>
        <dbReference type="ChEBI" id="CHEBI:57856"/>
        <dbReference type="ChEBI" id="CHEBI:59789"/>
        <dbReference type="ChEBI" id="CHEBI:85452"/>
        <dbReference type="ChEBI" id="CHEBI:85454"/>
        <dbReference type="EC" id="2.1.1.37"/>
    </reaction>
</comment>
<dbReference type="PROSITE" id="PS00094">
    <property type="entry name" value="C5_MTASE_1"/>
    <property type="match status" value="1"/>
</dbReference>
<keyword evidence="4 7" id="KW-0949">S-adenosyl-L-methionine</keyword>
<keyword evidence="1 7" id="KW-0489">Methyltransferase</keyword>
<reference evidence="11 12" key="1">
    <citation type="journal article" date="2012" name="J. Virol.">
        <title>Complete Genome Sequences of 138 Mycobacteriophages.</title>
        <authorList>
            <consortium name="the Science Education Alliance Phage Hunters Advancing Genomics and Evolutionary Science Program"/>
            <consortium name="the KwaZulu-Natal Research Institute for Tuberculosis and HIV Mycobacterial Genetics Course Students"/>
            <consortium name="the Phage Hunters Integrating Research and Education Program"/>
            <person name="Hatfull G.F."/>
        </authorList>
    </citation>
    <scope>NUCLEOTIDE SEQUENCE [LARGE SCALE GENOMIC DNA]</scope>
</reference>
<dbReference type="GO" id="GO:0099018">
    <property type="term" value="P:symbiont-mediated evasion of host restriction-modification system"/>
    <property type="evidence" value="ECO:0007669"/>
    <property type="project" value="UniProtKB-KW"/>
</dbReference>
<keyword evidence="12" id="KW-1185">Reference proteome</keyword>
<evidence type="ECO:0000256" key="10">
    <source>
        <dbReference type="SAM" id="MobiDB-lite"/>
    </source>
</evidence>
<dbReference type="PRINTS" id="PR00105">
    <property type="entry name" value="C5METTRFRASE"/>
</dbReference>
<dbReference type="Pfam" id="PF00145">
    <property type="entry name" value="DNA_methylase"/>
    <property type="match status" value="1"/>
</dbReference>
<evidence type="ECO:0000256" key="7">
    <source>
        <dbReference type="PROSITE-ProRule" id="PRU01016"/>
    </source>
</evidence>
<dbReference type="SUPFAM" id="SSF53335">
    <property type="entry name" value="S-adenosyl-L-methionine-dependent methyltransferases"/>
    <property type="match status" value="1"/>
</dbReference>
<dbReference type="InterPro" id="IPR050390">
    <property type="entry name" value="C5-Methyltransferase"/>
</dbReference>
<dbReference type="OrthoDB" id="8328at10239"/>
<gene>
    <name evidence="11" type="primary">64</name>
    <name evidence="11" type="ORF">SG4_64</name>
</gene>
<evidence type="ECO:0000313" key="11">
    <source>
        <dbReference type="EMBL" id="AER49474.1"/>
    </source>
</evidence>
<dbReference type="KEGG" id="vg:18560996"/>
<keyword evidence="3 7" id="KW-0808">Transferase</keyword>
<organism evidence="11 12">
    <name type="scientific">Mycobacterium phage SG4</name>
    <dbReference type="NCBI Taxonomy" id="2923001"/>
    <lineage>
        <taxon>Viruses</taxon>
        <taxon>Duplodnaviria</taxon>
        <taxon>Heunggongvirae</taxon>
        <taxon>Uroviricota</taxon>
        <taxon>Caudoviricetes</taxon>
        <taxon>Gracegardnervirinae</taxon>
        <taxon>Cheoctovirus</taxon>
        <taxon>Cheoctovirus SG4</taxon>
        <taxon>Mycobacterium virus SG4</taxon>
    </lineage>
</organism>
<dbReference type="InterPro" id="IPR018117">
    <property type="entry name" value="C5_DNA_meth_AS"/>
</dbReference>
<evidence type="ECO:0000256" key="2">
    <source>
        <dbReference type="ARBA" id="ARBA00022632"/>
    </source>
</evidence>
<evidence type="ECO:0000256" key="8">
    <source>
        <dbReference type="RuleBase" id="RU000416"/>
    </source>
</evidence>
<dbReference type="EMBL" id="JN699012">
    <property type="protein sequence ID" value="AER49474.1"/>
    <property type="molecule type" value="Genomic_DNA"/>
</dbReference>
<dbReference type="InterPro" id="IPR001525">
    <property type="entry name" value="C5_MeTfrase"/>
</dbReference>
<evidence type="ECO:0000256" key="3">
    <source>
        <dbReference type="ARBA" id="ARBA00022679"/>
    </source>
</evidence>
<keyword evidence="5" id="KW-0899">Viral immunoevasion</keyword>
<proteinExistence type="inferred from homology"/>
<evidence type="ECO:0000256" key="4">
    <source>
        <dbReference type="ARBA" id="ARBA00022691"/>
    </source>
</evidence>
<name>G8I9T0_9CAUD</name>
<dbReference type="PROSITE" id="PS51679">
    <property type="entry name" value="SAM_MT_C5"/>
    <property type="match status" value="1"/>
</dbReference>
<dbReference type="Proteomes" id="UP000005652">
    <property type="component" value="Segment"/>
</dbReference>
<protein>
    <recommendedName>
        <fullName evidence="9">Cytosine-specific methyltransferase</fullName>
        <ecNumber evidence="9">2.1.1.37</ecNumber>
    </recommendedName>
</protein>
<dbReference type="Gene3D" id="3.40.50.150">
    <property type="entry name" value="Vaccinia Virus protein VP39"/>
    <property type="match status" value="1"/>
</dbReference>
<evidence type="ECO:0000313" key="12">
    <source>
        <dbReference type="Proteomes" id="UP000005652"/>
    </source>
</evidence>
<dbReference type="REBASE" id="41548">
    <property type="entry name" value="M.MphSG4ORF64P"/>
</dbReference>
<keyword evidence="2" id="KW-0945">Host-virus interaction</keyword>
<sequence length="252" mass="27736">MNVLSLFSGIGGLELGLERAGMTVVGQVEINPYCRQVLAKHWPDVPRHDDVRTTVEWWASEERPRVDLICGGFPCQDISNAGARKGITGPKSSLWGGMLHAVRNIRPRYVLIENVAALLVRGVDTVLADLHESGFNAEWSVLSACAMGAPHTRERLFILAYPNNQRLQASGTSRVRDDRQMAFRGVSSEHLHAATQPDRSQRGSHWSSEPGVDRMADGLSAELDRRRLFALGNAVVPQVAEHIGRMILEATA</sequence>
<feature type="active site" evidence="7">
    <location>
        <position position="75"/>
    </location>
</feature>
<evidence type="ECO:0000256" key="5">
    <source>
        <dbReference type="ARBA" id="ARBA00023280"/>
    </source>
</evidence>
<dbReference type="GeneID" id="18560996"/>
<dbReference type="NCBIfam" id="TIGR00675">
    <property type="entry name" value="dcm"/>
    <property type="match status" value="1"/>
</dbReference>
<keyword evidence="6" id="KW-1258">Restriction-modification system evasion by virus</keyword>
<accession>G8I9T0</accession>
<dbReference type="RefSeq" id="YP_009013266.1">
    <property type="nucleotide sequence ID" value="NC_023699.1"/>
</dbReference>
<evidence type="ECO:0000256" key="6">
    <source>
        <dbReference type="ARBA" id="ARBA00033479"/>
    </source>
</evidence>
<evidence type="ECO:0000256" key="9">
    <source>
        <dbReference type="RuleBase" id="RU000417"/>
    </source>
</evidence>
<dbReference type="GO" id="GO:0003677">
    <property type="term" value="F:DNA binding"/>
    <property type="evidence" value="ECO:0007669"/>
    <property type="project" value="TreeGrafter"/>
</dbReference>
<feature type="region of interest" description="Disordered" evidence="10">
    <location>
        <begin position="189"/>
        <end position="213"/>
    </location>
</feature>
<dbReference type="GO" id="GO:0044027">
    <property type="term" value="P:negative regulation of gene expression via chromosomal CpG island methylation"/>
    <property type="evidence" value="ECO:0007669"/>
    <property type="project" value="TreeGrafter"/>
</dbReference>
<dbReference type="InterPro" id="IPR029063">
    <property type="entry name" value="SAM-dependent_MTases_sf"/>
</dbReference>
<dbReference type="PANTHER" id="PTHR10629:SF50">
    <property type="entry name" value="DNA (CYTOSINE-5)-METHYLTRANSFERASE CMT3"/>
    <property type="match status" value="1"/>
</dbReference>
<dbReference type="GO" id="GO:0032259">
    <property type="term" value="P:methylation"/>
    <property type="evidence" value="ECO:0007669"/>
    <property type="project" value="UniProtKB-KW"/>
</dbReference>
<comment type="similarity">
    <text evidence="7 8">Belongs to the class I-like SAM-binding methyltransferase superfamily. C5-methyltransferase family.</text>
</comment>
<evidence type="ECO:0000256" key="1">
    <source>
        <dbReference type="ARBA" id="ARBA00022603"/>
    </source>
</evidence>
<dbReference type="GO" id="GO:0052170">
    <property type="term" value="P:symbiont-mediated suppression of host innate immune response"/>
    <property type="evidence" value="ECO:0007669"/>
    <property type="project" value="UniProtKB-KW"/>
</dbReference>
<dbReference type="EC" id="2.1.1.37" evidence="9"/>
<dbReference type="PANTHER" id="PTHR10629">
    <property type="entry name" value="CYTOSINE-SPECIFIC METHYLTRANSFERASE"/>
    <property type="match status" value="1"/>
</dbReference>
<dbReference type="GO" id="GO:0003886">
    <property type="term" value="F:DNA (cytosine-5-)-methyltransferase activity"/>
    <property type="evidence" value="ECO:0007669"/>
    <property type="project" value="UniProtKB-EC"/>
</dbReference>
<keyword evidence="2" id="KW-1090">Inhibition of host innate immune response by virus</keyword>